<evidence type="ECO:0000256" key="1">
    <source>
        <dbReference type="ARBA" id="ARBA00022723"/>
    </source>
</evidence>
<dbReference type="eggNOG" id="ENOG502S0WX">
    <property type="taxonomic scope" value="Eukaryota"/>
</dbReference>
<keyword evidence="3" id="KW-0238">DNA-binding</keyword>
<organism evidence="7 8">
    <name type="scientific">Emericella nidulans (strain FGSC A4 / ATCC 38163 / CBS 112.46 / NRRL 194 / M139)</name>
    <name type="common">Aspergillus nidulans</name>
    <dbReference type="NCBI Taxonomy" id="227321"/>
    <lineage>
        <taxon>Eukaryota</taxon>
        <taxon>Fungi</taxon>
        <taxon>Dikarya</taxon>
        <taxon>Ascomycota</taxon>
        <taxon>Pezizomycotina</taxon>
        <taxon>Eurotiomycetes</taxon>
        <taxon>Eurotiomycetidae</taxon>
        <taxon>Eurotiales</taxon>
        <taxon>Aspergillaceae</taxon>
        <taxon>Aspergillus</taxon>
        <taxon>Aspergillus subgen. Nidulantes</taxon>
    </lineage>
</organism>
<dbReference type="Pfam" id="PF04082">
    <property type="entry name" value="Fungal_trans"/>
    <property type="match status" value="1"/>
</dbReference>
<dbReference type="RefSeq" id="XP_050467222.1">
    <property type="nucleotide sequence ID" value="XM_050611169.1"/>
</dbReference>
<dbReference type="OrthoDB" id="3921198at2759"/>
<keyword evidence="2" id="KW-0805">Transcription regulation</keyword>
<evidence type="ECO:0000256" key="5">
    <source>
        <dbReference type="ARBA" id="ARBA00023242"/>
    </source>
</evidence>
<dbReference type="Gene3D" id="4.10.240.10">
    <property type="entry name" value="Zn(2)-C6 fungal-type DNA-binding domain"/>
    <property type="match status" value="1"/>
</dbReference>
<dbReference type="GO" id="GO:0043565">
    <property type="term" value="F:sequence-specific DNA binding"/>
    <property type="evidence" value="ECO:0000318"/>
    <property type="project" value="GO_Central"/>
</dbReference>
<dbReference type="PROSITE" id="PS00463">
    <property type="entry name" value="ZN2_CY6_FUNGAL_1"/>
    <property type="match status" value="1"/>
</dbReference>
<name>C8V4V9_EMENI</name>
<dbReference type="CDD" id="cd00067">
    <property type="entry name" value="GAL4"/>
    <property type="match status" value="1"/>
</dbReference>
<reference evidence="8" key="1">
    <citation type="journal article" date="2005" name="Nature">
        <title>Sequencing of Aspergillus nidulans and comparative analysis with A. fumigatus and A. oryzae.</title>
        <authorList>
            <person name="Galagan J.E."/>
            <person name="Calvo S.E."/>
            <person name="Cuomo C."/>
            <person name="Ma L.J."/>
            <person name="Wortman J.R."/>
            <person name="Batzoglou S."/>
            <person name="Lee S.I."/>
            <person name="Basturkmen M."/>
            <person name="Spevak C.C."/>
            <person name="Clutterbuck J."/>
            <person name="Kapitonov V."/>
            <person name="Jurka J."/>
            <person name="Scazzocchio C."/>
            <person name="Farman M."/>
            <person name="Butler J."/>
            <person name="Purcell S."/>
            <person name="Harris S."/>
            <person name="Braus G.H."/>
            <person name="Draht O."/>
            <person name="Busch S."/>
            <person name="D'Enfert C."/>
            <person name="Bouchier C."/>
            <person name="Goldman G.H."/>
            <person name="Bell-Pedersen D."/>
            <person name="Griffiths-Jones S."/>
            <person name="Doonan J.H."/>
            <person name="Yu J."/>
            <person name="Vienken K."/>
            <person name="Pain A."/>
            <person name="Freitag M."/>
            <person name="Selker E.U."/>
            <person name="Archer D.B."/>
            <person name="Penalva M.A."/>
            <person name="Oakley B.R."/>
            <person name="Momany M."/>
            <person name="Tanaka T."/>
            <person name="Kumagai T."/>
            <person name="Asai K."/>
            <person name="Machida M."/>
            <person name="Nierman W.C."/>
            <person name="Denning D.W."/>
            <person name="Caddick M."/>
            <person name="Hynes M."/>
            <person name="Paoletti M."/>
            <person name="Fischer R."/>
            <person name="Miller B."/>
            <person name="Dyer P."/>
            <person name="Sachs M.S."/>
            <person name="Osmani S.A."/>
            <person name="Birren B.W."/>
        </authorList>
    </citation>
    <scope>NUCLEOTIDE SEQUENCE [LARGE SCALE GENOMIC DNA]</scope>
    <source>
        <strain evidence="8">FGSC A4 / ATCC 38163 / CBS 112.46 / NRRL 194 / M139</strain>
    </source>
</reference>
<dbReference type="SMART" id="SM00066">
    <property type="entry name" value="GAL4"/>
    <property type="match status" value="1"/>
</dbReference>
<dbReference type="PANTHER" id="PTHR46910:SF23">
    <property type="entry name" value="THIAMINE REPRESSIBLE GENES REGULATORY PROTEIN THI1"/>
    <property type="match status" value="1"/>
</dbReference>
<evidence type="ECO:0000313" key="7">
    <source>
        <dbReference type="EMBL" id="CBF73522.1"/>
    </source>
</evidence>
<dbReference type="GeneID" id="2869233"/>
<dbReference type="Pfam" id="PF00172">
    <property type="entry name" value="Zn_clus"/>
    <property type="match status" value="1"/>
</dbReference>
<proteinExistence type="predicted"/>
<evidence type="ECO:0000256" key="3">
    <source>
        <dbReference type="ARBA" id="ARBA00023125"/>
    </source>
</evidence>
<dbReference type="PROSITE" id="PS50048">
    <property type="entry name" value="ZN2_CY6_FUNGAL_2"/>
    <property type="match status" value="1"/>
</dbReference>
<dbReference type="KEGG" id="ani:ANIA_07919"/>
<evidence type="ECO:0000313" key="8">
    <source>
        <dbReference type="Proteomes" id="UP000000560"/>
    </source>
</evidence>
<dbReference type="InParanoid" id="C8V4V9"/>
<dbReference type="STRING" id="227321.C8V4V9"/>
<dbReference type="HOGENOM" id="CLU_009353_1_0_1"/>
<dbReference type="GO" id="GO:0008270">
    <property type="term" value="F:zinc ion binding"/>
    <property type="evidence" value="ECO:0007669"/>
    <property type="project" value="InterPro"/>
</dbReference>
<dbReference type="VEuPathDB" id="FungiDB:AN7919"/>
<dbReference type="OMA" id="NFSMHIK"/>
<keyword evidence="1" id="KW-0479">Metal-binding</keyword>
<evidence type="ECO:0000256" key="4">
    <source>
        <dbReference type="ARBA" id="ARBA00023163"/>
    </source>
</evidence>
<dbReference type="GO" id="GO:0000981">
    <property type="term" value="F:DNA-binding transcription factor activity, RNA polymerase II-specific"/>
    <property type="evidence" value="ECO:0000318"/>
    <property type="project" value="GO_Central"/>
</dbReference>
<feature type="domain" description="Zn(2)-C6 fungal-type" evidence="6">
    <location>
        <begin position="24"/>
        <end position="53"/>
    </location>
</feature>
<dbReference type="GO" id="GO:0005634">
    <property type="term" value="C:nucleus"/>
    <property type="evidence" value="ECO:0000318"/>
    <property type="project" value="GO_Central"/>
</dbReference>
<dbReference type="Proteomes" id="UP000000560">
    <property type="component" value="Chromosome II"/>
</dbReference>
<dbReference type="InterPro" id="IPR036864">
    <property type="entry name" value="Zn2-C6_fun-type_DNA-bd_sf"/>
</dbReference>
<dbReference type="GO" id="GO:0045944">
    <property type="term" value="P:positive regulation of transcription by RNA polymerase II"/>
    <property type="evidence" value="ECO:0000318"/>
    <property type="project" value="GO_Central"/>
</dbReference>
<dbReference type="SMART" id="SM00906">
    <property type="entry name" value="Fungal_trans"/>
    <property type="match status" value="1"/>
</dbReference>
<dbReference type="InterPro" id="IPR007219">
    <property type="entry name" value="XnlR_reg_dom"/>
</dbReference>
<sequence>METPINAPIKRRRTREDRRRTARACDRCRRLKERCEGGIPCTRCMHLRRTCEFKRLSSVDHDHSPVPVQTPAPEVNIHELLERVMYMERILKHKFEGIDLDLDSLRRMARALDEHEQNNSSAAPEEDSIEDEVCTINPVEDTTTHYSGEFSYWNFSMRVKRHIEDRMVYISCFTYAQYQKLMAAQQTQDPLQVSNYWRAEQLHSGANSIAAAVSCCPPRHIADFLINVFFKHAETYYYVLDKEWLTDKVDALYNDRGRFGNKSAAVVSIVLTVFAIATQYAYLDSPTRKSAEFTEDALGTMFYQQAIRLLPEIIEASSLESVQACLLFAIYALPLDASGLGYIYITLTNRLGMQNGLHRRYTGTGLSAAMVEMRNRVWWTAYTLERKISIFHGRPLSTHRFDVDAPLPTHRDDLQCEIIPYMVASIQLTQRLEELCREMYVCSLSVLSLATEQCYRFLLRTCPKHERSSILLRLVNEKNNLEAWWNTLPDEVQAQKDVPYQQTHPHYRSCIHLRLEYCLVSMFIGRPLLLNRAASRSSPASPETQNSDTRAVATSVINNHTKHRQQLVDSCIQAAKEALRLCSILQNNGPGLARASYAEYSSCRASLLALIARSIQGQSSQFQGELHQGLEMIREMAAAGDSARSEVALLESLERALTRLHCANEADGTGHGDTPRNKSGADYEGFKQWETMWKSTGSTNPEKMHSQWTPGLTLFASQNHLDEHIPQSLETGVSSSMKHTEDMPNLHSPCSFDALPFDNGSLPIQPELRFLQEFLAMPGYRFDTDFGVDDSLDGLERTGSSFSGSR</sequence>
<dbReference type="InterPro" id="IPR050987">
    <property type="entry name" value="AtrR-like"/>
</dbReference>
<protein>
    <submittedName>
        <fullName evidence="7">Zn(II)2Cys6 transcription factor (Eurofung)</fullName>
    </submittedName>
</protein>
<evidence type="ECO:0000259" key="6">
    <source>
        <dbReference type="PROSITE" id="PS50048"/>
    </source>
</evidence>
<keyword evidence="8" id="KW-1185">Reference proteome</keyword>
<reference evidence="8" key="2">
    <citation type="journal article" date="2009" name="Fungal Genet. Biol.">
        <title>The 2008 update of the Aspergillus nidulans genome annotation: a community effort.</title>
        <authorList>
            <person name="Wortman J.R."/>
            <person name="Gilsenan J.M."/>
            <person name="Joardar V."/>
            <person name="Deegan J."/>
            <person name="Clutterbuck J."/>
            <person name="Andersen M.R."/>
            <person name="Archer D."/>
            <person name="Bencina M."/>
            <person name="Braus G."/>
            <person name="Coutinho P."/>
            <person name="von Dohren H."/>
            <person name="Doonan J."/>
            <person name="Driessen A.J."/>
            <person name="Durek P."/>
            <person name="Espeso E."/>
            <person name="Fekete E."/>
            <person name="Flipphi M."/>
            <person name="Estrada C.G."/>
            <person name="Geysens S."/>
            <person name="Goldman G."/>
            <person name="de Groot P.W."/>
            <person name="Hansen K."/>
            <person name="Harris S.D."/>
            <person name="Heinekamp T."/>
            <person name="Helmstaedt K."/>
            <person name="Henrissat B."/>
            <person name="Hofmann G."/>
            <person name="Homan T."/>
            <person name="Horio T."/>
            <person name="Horiuchi H."/>
            <person name="James S."/>
            <person name="Jones M."/>
            <person name="Karaffa L."/>
            <person name="Karanyi Z."/>
            <person name="Kato M."/>
            <person name="Keller N."/>
            <person name="Kelly D.E."/>
            <person name="Kiel J.A."/>
            <person name="Kim J.M."/>
            <person name="van der Klei I.J."/>
            <person name="Klis F.M."/>
            <person name="Kovalchuk A."/>
            <person name="Krasevec N."/>
            <person name="Kubicek C.P."/>
            <person name="Liu B."/>
            <person name="Maccabe A."/>
            <person name="Meyer V."/>
            <person name="Mirabito P."/>
            <person name="Miskei M."/>
            <person name="Mos M."/>
            <person name="Mullins J."/>
            <person name="Nelson D.R."/>
            <person name="Nielsen J."/>
            <person name="Oakley B.R."/>
            <person name="Osmani S.A."/>
            <person name="Pakula T."/>
            <person name="Paszewski A."/>
            <person name="Paulsen I."/>
            <person name="Pilsyk S."/>
            <person name="Pocsi I."/>
            <person name="Punt P.J."/>
            <person name="Ram A.F."/>
            <person name="Ren Q."/>
            <person name="Robellet X."/>
            <person name="Robson G."/>
            <person name="Seiboth B."/>
            <person name="van Solingen P."/>
            <person name="Specht T."/>
            <person name="Sun J."/>
            <person name="Taheri-Talesh N."/>
            <person name="Takeshita N."/>
            <person name="Ussery D."/>
            <person name="vanKuyk P.A."/>
            <person name="Visser H."/>
            <person name="van de Vondervoort P.J."/>
            <person name="de Vries R.P."/>
            <person name="Walton J."/>
            <person name="Xiang X."/>
            <person name="Xiong Y."/>
            <person name="Zeng A.P."/>
            <person name="Brandt B.W."/>
            <person name="Cornell M.J."/>
            <person name="van den Hondel C.A."/>
            <person name="Visser J."/>
            <person name="Oliver S.G."/>
            <person name="Turner G."/>
        </authorList>
    </citation>
    <scope>GENOME REANNOTATION</scope>
    <source>
        <strain evidence="8">FGSC A4 / ATCC 38163 / CBS 112.46 / NRRL 194 / M139</strain>
    </source>
</reference>
<dbReference type="PANTHER" id="PTHR46910">
    <property type="entry name" value="TRANSCRIPTION FACTOR PDR1"/>
    <property type="match status" value="1"/>
</dbReference>
<keyword evidence="5" id="KW-0539">Nucleus</keyword>
<dbReference type="CDD" id="cd12148">
    <property type="entry name" value="fungal_TF_MHR"/>
    <property type="match status" value="1"/>
</dbReference>
<dbReference type="EMBL" id="BN001302">
    <property type="protein sequence ID" value="CBF73522.1"/>
    <property type="molecule type" value="Genomic_DNA"/>
</dbReference>
<accession>C8V4V9</accession>
<evidence type="ECO:0000256" key="2">
    <source>
        <dbReference type="ARBA" id="ARBA00023015"/>
    </source>
</evidence>
<dbReference type="InterPro" id="IPR001138">
    <property type="entry name" value="Zn2Cys6_DnaBD"/>
</dbReference>
<gene>
    <name evidence="7" type="ORF">ANIA_07919</name>
</gene>
<dbReference type="AlphaFoldDB" id="C8V4V9"/>
<dbReference type="GO" id="GO:0006351">
    <property type="term" value="P:DNA-templated transcription"/>
    <property type="evidence" value="ECO:0007669"/>
    <property type="project" value="InterPro"/>
</dbReference>
<keyword evidence="4" id="KW-0804">Transcription</keyword>
<dbReference type="SUPFAM" id="SSF57701">
    <property type="entry name" value="Zn2/Cys6 DNA-binding domain"/>
    <property type="match status" value="1"/>
</dbReference>